<dbReference type="PANTHER" id="PTHR12526:SF510">
    <property type="entry name" value="D-INOSITOL 3-PHOSPHATE GLYCOSYLTRANSFERASE"/>
    <property type="match status" value="1"/>
</dbReference>
<dbReference type="Pfam" id="PF13439">
    <property type="entry name" value="Glyco_transf_4"/>
    <property type="match status" value="1"/>
</dbReference>
<dbReference type="Proteomes" id="UP000011991">
    <property type="component" value="Unassembled WGS sequence"/>
</dbReference>
<accession>M5RQC6</accession>
<dbReference type="SUPFAM" id="SSF53756">
    <property type="entry name" value="UDP-Glycosyltransferase/glycogen phosphorylase"/>
    <property type="match status" value="1"/>
</dbReference>
<gene>
    <name evidence="5" type="ORF">RMSM_01532</name>
</gene>
<name>M5RQC6_9BACT</name>
<dbReference type="PATRIC" id="fig|1265738.3.peg.1520"/>
<evidence type="ECO:0000313" key="6">
    <source>
        <dbReference type="Proteomes" id="UP000011991"/>
    </source>
</evidence>
<dbReference type="AlphaFoldDB" id="M5RQC6"/>
<feature type="domain" description="Glycosyltransferase subfamily 4-like N-terminal" evidence="4">
    <location>
        <begin position="24"/>
        <end position="169"/>
    </location>
</feature>
<evidence type="ECO:0000259" key="3">
    <source>
        <dbReference type="Pfam" id="PF00534"/>
    </source>
</evidence>
<dbReference type="GO" id="GO:0016757">
    <property type="term" value="F:glycosyltransferase activity"/>
    <property type="evidence" value="ECO:0007669"/>
    <property type="project" value="UniProtKB-KW"/>
</dbReference>
<proteinExistence type="predicted"/>
<dbReference type="PANTHER" id="PTHR12526">
    <property type="entry name" value="GLYCOSYLTRANSFERASE"/>
    <property type="match status" value="1"/>
</dbReference>
<dbReference type="Gene3D" id="3.40.50.2000">
    <property type="entry name" value="Glycogen Phosphorylase B"/>
    <property type="match status" value="2"/>
</dbReference>
<evidence type="ECO:0000259" key="4">
    <source>
        <dbReference type="Pfam" id="PF13439"/>
    </source>
</evidence>
<evidence type="ECO:0000256" key="2">
    <source>
        <dbReference type="ARBA" id="ARBA00022679"/>
    </source>
</evidence>
<dbReference type="Pfam" id="PF00534">
    <property type="entry name" value="Glycos_transf_1"/>
    <property type="match status" value="1"/>
</dbReference>
<keyword evidence="1" id="KW-0328">Glycosyltransferase</keyword>
<reference evidence="5 6" key="1">
    <citation type="journal article" date="2013" name="Mar. Genomics">
        <title>Expression of sulfatases in Rhodopirellula baltica and the diversity of sulfatases in the genus Rhodopirellula.</title>
        <authorList>
            <person name="Wegner C.E."/>
            <person name="Richter-Heitmann T."/>
            <person name="Klindworth A."/>
            <person name="Klockow C."/>
            <person name="Richter M."/>
            <person name="Achstetter T."/>
            <person name="Glockner F.O."/>
            <person name="Harder J."/>
        </authorList>
    </citation>
    <scope>NUCLEOTIDE SEQUENCE [LARGE SCALE GENOMIC DNA]</scope>
    <source>
        <strain evidence="5 6">SM1</strain>
    </source>
</reference>
<feature type="domain" description="Glycosyl transferase family 1" evidence="3">
    <location>
        <begin position="173"/>
        <end position="341"/>
    </location>
</feature>
<dbReference type="InterPro" id="IPR028098">
    <property type="entry name" value="Glyco_trans_4-like_N"/>
</dbReference>
<organism evidence="5 6">
    <name type="scientific">Rhodopirellula maiorica SM1</name>
    <dbReference type="NCBI Taxonomy" id="1265738"/>
    <lineage>
        <taxon>Bacteria</taxon>
        <taxon>Pseudomonadati</taxon>
        <taxon>Planctomycetota</taxon>
        <taxon>Planctomycetia</taxon>
        <taxon>Pirellulales</taxon>
        <taxon>Pirellulaceae</taxon>
        <taxon>Novipirellula</taxon>
    </lineage>
</organism>
<dbReference type="EMBL" id="ANOG01000233">
    <property type="protein sequence ID" value="EMI21543.1"/>
    <property type="molecule type" value="Genomic_DNA"/>
</dbReference>
<dbReference type="RefSeq" id="WP_008693479.1">
    <property type="nucleotide sequence ID" value="NZ_ANOG01000233.1"/>
</dbReference>
<comment type="caution">
    <text evidence="5">The sequence shown here is derived from an EMBL/GenBank/DDBJ whole genome shotgun (WGS) entry which is preliminary data.</text>
</comment>
<protein>
    <submittedName>
        <fullName evidence="5">Glycosyl transferase, group 1 family protein</fullName>
    </submittedName>
</protein>
<evidence type="ECO:0000256" key="1">
    <source>
        <dbReference type="ARBA" id="ARBA00022676"/>
    </source>
</evidence>
<keyword evidence="6" id="KW-1185">Reference proteome</keyword>
<sequence>MIQPKLDTLSETFIRAHNESIPGVAVVVHTEAGLPSINGRPALLQDWFSRVSRKLSRLVTRQEWNWEVDEAHRNVFRKFRINVVLAEYGLSGVRVLEACRSSGTPLVVHFHGYDATKRDVLDRYGAAYKDMFQVADAVIAVSHAMERQLIFLGCPSEKLIYCPCGVNCEDFQGANPANAQPRFVAVGRMVEKKAPYLTISAFASVIREIPKARLTMIGDGPLLGMCKNLSVGLGVDHAVNLMGSQPPETVQREMRNARAFVQHSVVGENGDCEGTPVAVLEAGAMGLPVIATRHAGIPDVVIEDETGLLVDECDVAGMASHMISVLKNPDYAGELGANASRRIRKYYSSDQNIDRLTRVLNAAGNREDISLVRKSIDREFEESRASVPVDRAFHLDSGI</sequence>
<keyword evidence="2 5" id="KW-0808">Transferase</keyword>
<evidence type="ECO:0000313" key="5">
    <source>
        <dbReference type="EMBL" id="EMI21543.1"/>
    </source>
</evidence>
<dbReference type="OrthoDB" id="73743at2"/>
<dbReference type="InterPro" id="IPR001296">
    <property type="entry name" value="Glyco_trans_1"/>
</dbReference>